<dbReference type="Proteomes" id="UP000241984">
    <property type="component" value="Segment"/>
</dbReference>
<organism evidence="1 2">
    <name type="scientific">Mycobacterium phage OldBen</name>
    <dbReference type="NCBI Taxonomy" id="2079284"/>
    <lineage>
        <taxon>Viruses</taxon>
        <taxon>Duplodnaviria</taxon>
        <taxon>Heunggongvirae</taxon>
        <taxon>Uroviricota</taxon>
        <taxon>Caudoviricetes</taxon>
        <taxon>Gracegardnervirinae</taxon>
        <taxon>Cheoctovirus</taxon>
        <taxon>Cheoctovirus oldben</taxon>
    </lineage>
</organism>
<keyword evidence="2" id="KW-1185">Reference proteome</keyword>
<evidence type="ECO:0000313" key="1">
    <source>
        <dbReference type="EMBL" id="AUV60580.1"/>
    </source>
</evidence>
<dbReference type="EMBL" id="MG770213">
    <property type="protein sequence ID" value="AUV60580.1"/>
    <property type="molecule type" value="Genomic_DNA"/>
</dbReference>
<protein>
    <submittedName>
        <fullName evidence="1">Uncharacterized protein</fullName>
    </submittedName>
</protein>
<reference evidence="1 2" key="1">
    <citation type="submission" date="2018-01" db="EMBL/GenBank/DDBJ databases">
        <authorList>
            <person name="Keller L.M."/>
            <person name="Burns G.P."/>
            <person name="Zimmerman M.D."/>
            <person name="Kerney M.C."/>
            <person name="Heinert M.D."/>
            <person name="Navarrete S.E."/>
            <person name="Gagen J.K."/>
            <person name="Hecker K.A."/>
            <person name="Egging V.R."/>
            <person name="Furchner M."/>
            <person name="Keller E.B."/>
            <person name="Stariha I.J."/>
            <person name="Kuznia M.A."/>
            <person name="Boehne G.K."/>
            <person name="Iwuchukwu M.A."/>
            <person name="Jennings S.M."/>
            <person name="Nordlie M.A."/>
            <person name="Dojs M.A."/>
            <person name="Ronderos D.S."/>
            <person name="Furchner A.R."/>
            <person name="Fleischacker C.L."/>
            <person name="Garlena R.A."/>
            <person name="Russell D.A."/>
            <person name="Pope W.H."/>
            <person name="Jacobs-Sera D."/>
            <person name="Hatfull G.F."/>
        </authorList>
    </citation>
    <scope>NUCLEOTIDE SEQUENCE [LARGE SCALE GENOMIC DNA]</scope>
</reference>
<gene>
    <name evidence="1" type="ORF">SEA_OLDBEN_78</name>
</gene>
<evidence type="ECO:0000313" key="2">
    <source>
        <dbReference type="Proteomes" id="UP000241984"/>
    </source>
</evidence>
<accession>A0A2K9VE93</accession>
<sequence>MMAAHNHGPDDPANPFCGESMVGGKLTGECLKSESQASVRAVLTEALSRSYYRIIGSSSDCRVDPGEILADALLSLPGVAVIQLPEPYFEATGDEFEDGRKDYAFGDVSVFADGEIHLFGAVWETAAIEEFAAGILAAVAESKRAAAAAAVVATGEERVSDVERDLDLDAIRDDIQMAARSPEMARHVALDHGPELVAEVERLRARETRIRALAESGGVYEPGPDWISKRAILAALDTGEEA</sequence>
<name>A0A2K9VE93_9CAUD</name>
<proteinExistence type="predicted"/>